<dbReference type="OrthoDB" id="6157612at2759"/>
<sequence>MAKRSKLPGNTLLNGIFTLVFTEEELASSGGLGLKRKKDSLNKPVLDPVKIEAIQGICELPLPIKQMGKCVDCGVQYNSDKQNWQRKKKNHKITKTFNNLNNDRYIHDITGFMFKF</sequence>
<protein>
    <submittedName>
        <fullName evidence="1">Uncharacterized protein</fullName>
    </submittedName>
</protein>
<gene>
    <name evidence="1" type="ORF">MGAL_10B040771</name>
</gene>
<accession>A0A8B6GQB4</accession>
<organism evidence="1 2">
    <name type="scientific">Mytilus galloprovincialis</name>
    <name type="common">Mediterranean mussel</name>
    <dbReference type="NCBI Taxonomy" id="29158"/>
    <lineage>
        <taxon>Eukaryota</taxon>
        <taxon>Metazoa</taxon>
        <taxon>Spiralia</taxon>
        <taxon>Lophotrochozoa</taxon>
        <taxon>Mollusca</taxon>
        <taxon>Bivalvia</taxon>
        <taxon>Autobranchia</taxon>
        <taxon>Pteriomorphia</taxon>
        <taxon>Mytilida</taxon>
        <taxon>Mytiloidea</taxon>
        <taxon>Mytilidae</taxon>
        <taxon>Mytilinae</taxon>
        <taxon>Mytilus</taxon>
    </lineage>
</organism>
<dbReference type="AlphaFoldDB" id="A0A8B6GQB4"/>
<keyword evidence="2" id="KW-1185">Reference proteome</keyword>
<reference evidence="1" key="1">
    <citation type="submission" date="2018-11" db="EMBL/GenBank/DDBJ databases">
        <authorList>
            <person name="Alioto T."/>
            <person name="Alioto T."/>
        </authorList>
    </citation>
    <scope>NUCLEOTIDE SEQUENCE</scope>
</reference>
<name>A0A8B6GQB4_MYTGA</name>
<evidence type="ECO:0000313" key="2">
    <source>
        <dbReference type="Proteomes" id="UP000596742"/>
    </source>
</evidence>
<dbReference type="Proteomes" id="UP000596742">
    <property type="component" value="Unassembled WGS sequence"/>
</dbReference>
<comment type="caution">
    <text evidence="1">The sequence shown here is derived from an EMBL/GenBank/DDBJ whole genome shotgun (WGS) entry which is preliminary data.</text>
</comment>
<evidence type="ECO:0000313" key="1">
    <source>
        <dbReference type="EMBL" id="VDI67981.1"/>
    </source>
</evidence>
<dbReference type="EMBL" id="UYJE01008857">
    <property type="protein sequence ID" value="VDI67981.1"/>
    <property type="molecule type" value="Genomic_DNA"/>
</dbReference>
<proteinExistence type="predicted"/>